<dbReference type="SMART" id="SM00131">
    <property type="entry name" value="KU"/>
    <property type="match status" value="2"/>
</dbReference>
<evidence type="ECO:0000256" key="4">
    <source>
        <dbReference type="SAM" id="SignalP"/>
    </source>
</evidence>
<keyword evidence="3" id="KW-1015">Disulfide bond</keyword>
<evidence type="ECO:0000259" key="5">
    <source>
        <dbReference type="PROSITE" id="PS50279"/>
    </source>
</evidence>
<feature type="chain" id="PRO_5003447863" description="BPTI/Kunitz inhibitor domain-containing protein" evidence="4">
    <location>
        <begin position="20"/>
        <end position="166"/>
    </location>
</feature>
<dbReference type="SUPFAM" id="SSF57362">
    <property type="entry name" value="BPTI-like"/>
    <property type="match status" value="2"/>
</dbReference>
<dbReference type="PROSITE" id="PS50279">
    <property type="entry name" value="BPTI_KUNITZ_2"/>
    <property type="match status" value="1"/>
</dbReference>
<dbReference type="GO" id="GO:0004867">
    <property type="term" value="F:serine-type endopeptidase inhibitor activity"/>
    <property type="evidence" value="ECO:0007669"/>
    <property type="project" value="UniProtKB-KW"/>
</dbReference>
<dbReference type="InterPro" id="IPR002223">
    <property type="entry name" value="Kunitz_BPTI"/>
</dbReference>
<dbReference type="PANTHER" id="PTHR10083:SF374">
    <property type="entry name" value="BPTI_KUNITZ INHIBITOR DOMAIN-CONTAINING PROTEIN"/>
    <property type="match status" value="1"/>
</dbReference>
<accession>G3MT81</accession>
<dbReference type="InterPro" id="IPR036880">
    <property type="entry name" value="Kunitz_BPTI_sf"/>
</dbReference>
<dbReference type="AlphaFoldDB" id="G3MT81"/>
<organism evidence="6">
    <name type="scientific">Amblyomma maculatum</name>
    <name type="common">Gulf Coast tick</name>
    <dbReference type="NCBI Taxonomy" id="34609"/>
    <lineage>
        <taxon>Eukaryota</taxon>
        <taxon>Metazoa</taxon>
        <taxon>Ecdysozoa</taxon>
        <taxon>Arthropoda</taxon>
        <taxon>Chelicerata</taxon>
        <taxon>Arachnida</taxon>
        <taxon>Acari</taxon>
        <taxon>Parasitiformes</taxon>
        <taxon>Ixodida</taxon>
        <taxon>Ixodoidea</taxon>
        <taxon>Ixodidae</taxon>
        <taxon>Amblyomminae</taxon>
        <taxon>Amblyomma</taxon>
    </lineage>
</organism>
<dbReference type="EMBL" id="JO845082">
    <property type="protein sequence ID" value="AEO36699.1"/>
    <property type="molecule type" value="mRNA"/>
</dbReference>
<keyword evidence="2" id="KW-0722">Serine protease inhibitor</keyword>
<feature type="domain" description="BPTI/Kunitz inhibitor" evidence="5">
    <location>
        <begin position="31"/>
        <end position="82"/>
    </location>
</feature>
<sequence length="166" mass="18690">MHIYVFLVTACALVYSVLAGSSSLANSDQRCVAPNNKRTPDCNQIRLRYFYNKTTGRCQNFRWTGCDRNGAFDSLYSCVSTCNKGQGAPFCANPPPGPCEGKDTDKPRERFFYNITAQRCQSYKFCGEKQKLLDNNYFIAETYCLKQCGGFDESTAMVKNEPKAID</sequence>
<proteinExistence type="evidence at transcript level"/>
<evidence type="ECO:0000313" key="6">
    <source>
        <dbReference type="EMBL" id="AEO36699.1"/>
    </source>
</evidence>
<protein>
    <recommendedName>
        <fullName evidence="5">BPTI/Kunitz inhibitor domain-containing protein</fullName>
    </recommendedName>
</protein>
<dbReference type="InterPro" id="IPR050098">
    <property type="entry name" value="TFPI/VKTCI-like"/>
</dbReference>
<dbReference type="Pfam" id="PF00014">
    <property type="entry name" value="Kunitz_BPTI"/>
    <property type="match status" value="1"/>
</dbReference>
<name>G3MT81_AMBMU</name>
<dbReference type="GO" id="GO:0005615">
    <property type="term" value="C:extracellular space"/>
    <property type="evidence" value="ECO:0007669"/>
    <property type="project" value="TreeGrafter"/>
</dbReference>
<reference evidence="6" key="1">
    <citation type="journal article" date="2011" name="PLoS ONE">
        <title>A deep insight into the sialotranscriptome of the gulf coast tick, Amblyomma maculatum.</title>
        <authorList>
            <person name="Karim S."/>
            <person name="Singh P."/>
            <person name="Ribeiro J.M."/>
        </authorList>
    </citation>
    <scope>NUCLEOTIDE SEQUENCE</scope>
    <source>
        <tissue evidence="6">Salivary gland</tissue>
    </source>
</reference>
<dbReference type="Gene3D" id="4.10.410.10">
    <property type="entry name" value="Pancreatic trypsin inhibitor Kunitz domain"/>
    <property type="match status" value="1"/>
</dbReference>
<feature type="signal peptide" evidence="4">
    <location>
        <begin position="1"/>
        <end position="19"/>
    </location>
</feature>
<evidence type="ECO:0000256" key="2">
    <source>
        <dbReference type="ARBA" id="ARBA00022900"/>
    </source>
</evidence>
<dbReference type="PANTHER" id="PTHR10083">
    <property type="entry name" value="KUNITZ-TYPE PROTEASE INHIBITOR-RELATED"/>
    <property type="match status" value="1"/>
</dbReference>
<evidence type="ECO:0000256" key="3">
    <source>
        <dbReference type="ARBA" id="ARBA00023157"/>
    </source>
</evidence>
<dbReference type="CDD" id="cd00109">
    <property type="entry name" value="Kunitz-type"/>
    <property type="match status" value="1"/>
</dbReference>
<evidence type="ECO:0000256" key="1">
    <source>
        <dbReference type="ARBA" id="ARBA00022690"/>
    </source>
</evidence>
<keyword evidence="1" id="KW-0646">Protease inhibitor</keyword>
<keyword evidence="4" id="KW-0732">Signal</keyword>